<comment type="similarity">
    <text evidence="2 9">Belongs to the GSP I family.</text>
</comment>
<dbReference type="GO" id="GO:0005886">
    <property type="term" value="C:plasma membrane"/>
    <property type="evidence" value="ECO:0007669"/>
    <property type="project" value="UniProtKB-SubCell"/>
</dbReference>
<name>A0A4R6PQB4_9GAMM</name>
<evidence type="ECO:0000256" key="1">
    <source>
        <dbReference type="ARBA" id="ARBA00004377"/>
    </source>
</evidence>
<evidence type="ECO:0000256" key="3">
    <source>
        <dbReference type="ARBA" id="ARBA00022475"/>
    </source>
</evidence>
<dbReference type="Pfam" id="PF07963">
    <property type="entry name" value="N_methyl"/>
    <property type="match status" value="1"/>
</dbReference>
<evidence type="ECO:0000256" key="6">
    <source>
        <dbReference type="ARBA" id="ARBA00022692"/>
    </source>
</evidence>
<dbReference type="PANTHER" id="PTHR38779:SF2">
    <property type="entry name" value="TYPE II SECRETION SYSTEM PROTEIN I-RELATED"/>
    <property type="match status" value="1"/>
</dbReference>
<comment type="PTM">
    <text evidence="9">Cleaved by prepilin peptidase.</text>
</comment>
<proteinExistence type="inferred from homology"/>
<dbReference type="Gene3D" id="3.30.1300.30">
    <property type="entry name" value="GSPII I/J protein-like"/>
    <property type="match status" value="1"/>
</dbReference>
<dbReference type="GO" id="GO:0015627">
    <property type="term" value="C:type II protein secretion system complex"/>
    <property type="evidence" value="ECO:0007669"/>
    <property type="project" value="UniProtKB-UniRule"/>
</dbReference>
<dbReference type="InterPro" id="IPR010052">
    <property type="entry name" value="T2SS_protein-GspI"/>
</dbReference>
<comment type="caution">
    <text evidence="11">The sequence shown here is derived from an EMBL/GenBank/DDBJ whole genome shotgun (WGS) entry which is preliminary data.</text>
</comment>
<evidence type="ECO:0000313" key="11">
    <source>
        <dbReference type="EMBL" id="TDP40168.1"/>
    </source>
</evidence>
<organism evidence="11 12">
    <name type="scientific">Idiomarina aquatica</name>
    <dbReference type="NCBI Taxonomy" id="1327752"/>
    <lineage>
        <taxon>Bacteria</taxon>
        <taxon>Pseudomonadati</taxon>
        <taxon>Pseudomonadota</taxon>
        <taxon>Gammaproteobacteria</taxon>
        <taxon>Alteromonadales</taxon>
        <taxon>Idiomarinaceae</taxon>
        <taxon>Idiomarina</taxon>
    </lineage>
</organism>
<keyword evidence="6" id="KW-0812">Transmembrane</keyword>
<keyword evidence="12" id="KW-1185">Reference proteome</keyword>
<dbReference type="OrthoDB" id="6121517at2"/>
<dbReference type="RefSeq" id="WP_133538640.1">
    <property type="nucleotide sequence ID" value="NZ_SNXI01000002.1"/>
</dbReference>
<dbReference type="NCBIfam" id="TIGR01707">
    <property type="entry name" value="gspI"/>
    <property type="match status" value="1"/>
</dbReference>
<keyword evidence="3" id="KW-1003">Cell membrane</keyword>
<dbReference type="GO" id="GO:0015628">
    <property type="term" value="P:protein secretion by the type II secretion system"/>
    <property type="evidence" value="ECO:0007669"/>
    <property type="project" value="UniProtKB-UniRule"/>
</dbReference>
<keyword evidence="8" id="KW-0472">Membrane</keyword>
<dbReference type="InterPro" id="IPR012902">
    <property type="entry name" value="N_methyl_site"/>
</dbReference>
<dbReference type="NCBIfam" id="TIGR02532">
    <property type="entry name" value="IV_pilin_GFxxxE"/>
    <property type="match status" value="1"/>
</dbReference>
<accession>A0A4R6PQB4</accession>
<reference evidence="11 12" key="1">
    <citation type="submission" date="2019-03" db="EMBL/GenBank/DDBJ databases">
        <title>Freshwater and sediment microbial communities from various areas in North America, analyzing microbe dynamics in response to fracking.</title>
        <authorList>
            <person name="Lamendella R."/>
        </authorList>
    </citation>
    <scope>NUCLEOTIDE SEQUENCE [LARGE SCALE GENOMIC DNA]</scope>
    <source>
        <strain evidence="11 12">18_TX</strain>
    </source>
</reference>
<dbReference type="PROSITE" id="PS00409">
    <property type="entry name" value="PROKAR_NTER_METHYL"/>
    <property type="match status" value="1"/>
</dbReference>
<keyword evidence="5 9" id="KW-0997">Cell inner membrane</keyword>
<comment type="function">
    <text evidence="9">Component of the type II secretion system required for the energy-dependent secretion of extracellular factors such as proteases and toxins from the periplasm.</text>
</comment>
<protein>
    <recommendedName>
        <fullName evidence="9">Type II secretion system protein I</fullName>
        <shortName evidence="9">T2SS minor pseudopilin I</shortName>
    </recommendedName>
</protein>
<dbReference type="InterPro" id="IPR003413">
    <property type="entry name" value="T2SS_GspI_C"/>
</dbReference>
<dbReference type="EMBL" id="SNXI01000002">
    <property type="protein sequence ID" value="TDP40168.1"/>
    <property type="molecule type" value="Genomic_DNA"/>
</dbReference>
<keyword evidence="7" id="KW-1133">Transmembrane helix</keyword>
<evidence type="ECO:0000256" key="7">
    <source>
        <dbReference type="ARBA" id="ARBA00022989"/>
    </source>
</evidence>
<evidence type="ECO:0000259" key="10">
    <source>
        <dbReference type="Pfam" id="PF02501"/>
    </source>
</evidence>
<evidence type="ECO:0000256" key="8">
    <source>
        <dbReference type="ARBA" id="ARBA00023136"/>
    </source>
</evidence>
<sequence length="138" mass="14821">MNVIKGSARGFTLIEVMVAMAIFGTAALAAVNAASSHLTSISQIQQKTFAQYVASNRLVELTLASQWPIEDNASGRMQMAEQDWQWQQQVVGTVTPDVVAVTVSVSKPNQDGEIIALTRYVRRPDSGAAGRDNNGVSL</sequence>
<comment type="subcellular location">
    <subcellularLocation>
        <location evidence="1 9">Cell inner membrane</location>
        <topology evidence="1 9">Single-pass membrane protein</topology>
    </subcellularLocation>
</comment>
<dbReference type="Proteomes" id="UP000295531">
    <property type="component" value="Unassembled WGS sequence"/>
</dbReference>
<dbReference type="SUPFAM" id="SSF54523">
    <property type="entry name" value="Pili subunits"/>
    <property type="match status" value="1"/>
</dbReference>
<keyword evidence="4 9" id="KW-0488">Methylation</keyword>
<evidence type="ECO:0000256" key="9">
    <source>
        <dbReference type="RuleBase" id="RU368030"/>
    </source>
</evidence>
<evidence type="ECO:0000256" key="4">
    <source>
        <dbReference type="ARBA" id="ARBA00022481"/>
    </source>
</evidence>
<evidence type="ECO:0000256" key="2">
    <source>
        <dbReference type="ARBA" id="ARBA00008358"/>
    </source>
</evidence>
<dbReference type="Pfam" id="PF02501">
    <property type="entry name" value="T2SSI"/>
    <property type="match status" value="1"/>
</dbReference>
<feature type="domain" description="Type II secretion system protein GspI C-terminal" evidence="10">
    <location>
        <begin position="45"/>
        <end position="121"/>
    </location>
</feature>
<dbReference type="InterPro" id="IPR045584">
    <property type="entry name" value="Pilin-like"/>
</dbReference>
<evidence type="ECO:0000313" key="12">
    <source>
        <dbReference type="Proteomes" id="UP000295531"/>
    </source>
</evidence>
<gene>
    <name evidence="11" type="ORF">DEU29_10268</name>
</gene>
<dbReference type="PANTHER" id="PTHR38779">
    <property type="entry name" value="TYPE II SECRETION SYSTEM PROTEIN I-RELATED"/>
    <property type="match status" value="1"/>
</dbReference>
<evidence type="ECO:0000256" key="5">
    <source>
        <dbReference type="ARBA" id="ARBA00022519"/>
    </source>
</evidence>
<dbReference type="AlphaFoldDB" id="A0A4R6PQB4"/>
<comment type="subunit">
    <text evidence="9">Type II secretion is composed of four main components: the outer membrane complex, the inner membrane complex, the cytoplasmic secretion ATPase and the periplasm-spanning pseudopilus.</text>
</comment>